<gene>
    <name evidence="2" type="ORF">BWGO95_00611</name>
    <name evidence="1" type="ORF">BWGOE11_07100</name>
</gene>
<organism evidence="1 3">
    <name type="scientific">Bacillus mycoides</name>
    <dbReference type="NCBI Taxonomy" id="1405"/>
    <lineage>
        <taxon>Bacteria</taxon>
        <taxon>Bacillati</taxon>
        <taxon>Bacillota</taxon>
        <taxon>Bacilli</taxon>
        <taxon>Bacillales</taxon>
        <taxon>Bacillaceae</taxon>
        <taxon>Bacillus</taxon>
        <taxon>Bacillus cereus group</taxon>
    </lineage>
</organism>
<dbReference type="EMBL" id="LXLX01000013">
    <property type="protein sequence ID" value="OFE00859.1"/>
    <property type="molecule type" value="Genomic_DNA"/>
</dbReference>
<dbReference type="PATRIC" id="fig|86662.23.peg.616"/>
<accession>A0A1C4A4T7</accession>
<evidence type="ECO:0000313" key="1">
    <source>
        <dbReference type="EMBL" id="OFE00859.1"/>
    </source>
</evidence>
<evidence type="ECO:0000313" key="3">
    <source>
        <dbReference type="Proteomes" id="UP000175835"/>
    </source>
</evidence>
<evidence type="ECO:0000313" key="4">
    <source>
        <dbReference type="Proteomes" id="UP000195696"/>
    </source>
</evidence>
<dbReference type="Proteomes" id="UP000175835">
    <property type="component" value="Unassembled WGS sequence"/>
</dbReference>
<protein>
    <submittedName>
        <fullName evidence="1">Uncharacterized protein</fullName>
    </submittedName>
</protein>
<dbReference type="EMBL" id="FMAK01000017">
    <property type="protein sequence ID" value="SCB66668.1"/>
    <property type="molecule type" value="Genomic_DNA"/>
</dbReference>
<evidence type="ECO:0000313" key="2">
    <source>
        <dbReference type="EMBL" id="SCB66668.1"/>
    </source>
</evidence>
<name>A0A1C4A4T7_BACMY</name>
<proteinExistence type="predicted"/>
<sequence>MGVSFVVDYGLCFLCKEADYRVFPTCGIDLMRDEIEEGERNEIVTEKRNFAY</sequence>
<dbReference type="AlphaFoldDB" id="A0A1C4A4T7"/>
<dbReference type="Proteomes" id="UP000195696">
    <property type="component" value="Unassembled WGS sequence"/>
</dbReference>
<reference evidence="1 3" key="1">
    <citation type="submission" date="2016-05" db="EMBL/GenBank/DDBJ databases">
        <title>Bacillus thuringiensis and Bacillus weihenstephanensis as novel biocontrol agents of wilt causing Verticillium species.</title>
        <authorList>
            <person name="Hollensteiner J."/>
            <person name="Wemheuer F."/>
            <person name="Harting R."/>
            <person name="Kolarzyk A."/>
            <person name="Diaz-Valerio S."/>
            <person name="Poehlein A."/>
            <person name="Brzuszkiewicz E."/>
            <person name="Nesemann K."/>
            <person name="Braus-Stromeyer S."/>
            <person name="Braus G."/>
            <person name="Daniel R."/>
            <person name="Liesegang H."/>
        </authorList>
    </citation>
    <scope>NUCLEOTIDE SEQUENCE [LARGE SCALE GENOMIC DNA]</scope>
    <source>
        <strain evidence="1 3">GOE11</strain>
    </source>
</reference>
<reference evidence="2 4" key="2">
    <citation type="submission" date="2016-08" db="EMBL/GenBank/DDBJ databases">
        <authorList>
            <person name="Seilhamer J.J."/>
        </authorList>
    </citation>
    <scope>NUCLEOTIDE SEQUENCE [LARGE SCALE GENOMIC DNA]</scope>
    <source>
        <strain evidence="2 4">SDA_GO95</strain>
    </source>
</reference>